<dbReference type="SUPFAM" id="SSF52833">
    <property type="entry name" value="Thioredoxin-like"/>
    <property type="match status" value="1"/>
</dbReference>
<sequence length="386" mass="43210">MSVILGSKKGDHDAHRYDHRSEQPAHKHRHIANLDILGIIRLEEAHAGCKKGGGLRRRDWRAASLRDRGGKHRPKQRRGSGNDMAIFLFDDNSSMNGKGATLENTFFQSNVPGRYTSWTEDGHHAVSDGFEKGEDEQPWSFNAEDCIMEMRCPPNRHGDRFGSKTGPKGVLADYKAHAKAMQDLKREENEHRQYVLFRIADGGTSKSKTRIESSSWPNILDSKDEDSPSINAGDDDFVELQRVRWLADMKQLSVQQAAVRPRILFGEVEETSGTDMVDKIDALLESSPTTKVVVHVYEPHLPACRLLNSILPYLARNYPAVCFLRLHQGLNLPRSNLRLDTAALPMLLVYEKGEVQECVAQVDACLGAAFLCEDVEGLLEEKGVLG</sequence>
<protein>
    <submittedName>
        <fullName evidence="4">Phosducin, thioredoxin-like domain protein</fullName>
    </submittedName>
</protein>
<proteinExistence type="inferred from homology"/>
<dbReference type="AlphaFoldDB" id="W7T5G8"/>
<gene>
    <name evidence="4" type="ORF">Naga_100188g12</name>
</gene>
<comment type="caution">
    <text evidence="4">The sequence shown here is derived from an EMBL/GenBank/DDBJ whole genome shotgun (WGS) entry which is preliminary data.</text>
</comment>
<keyword evidence="5" id="KW-1185">Reference proteome</keyword>
<feature type="region of interest" description="Disordered" evidence="2">
    <location>
        <begin position="206"/>
        <end position="232"/>
    </location>
</feature>
<dbReference type="Proteomes" id="UP000019335">
    <property type="component" value="Unassembled WGS sequence"/>
</dbReference>
<dbReference type="Gene3D" id="3.40.30.10">
    <property type="entry name" value="Glutaredoxin"/>
    <property type="match status" value="1"/>
</dbReference>
<evidence type="ECO:0000313" key="4">
    <source>
        <dbReference type="EMBL" id="EWM21782.1"/>
    </source>
</evidence>
<dbReference type="Pfam" id="PF02114">
    <property type="entry name" value="Phosducin"/>
    <property type="match status" value="1"/>
</dbReference>
<feature type="domain" description="Phosducin" evidence="3">
    <location>
        <begin position="159"/>
        <end position="385"/>
    </location>
</feature>
<name>W7T5G8_9STRA</name>
<reference evidence="4 5" key="1">
    <citation type="journal article" date="2014" name="Mol. Plant">
        <title>Chromosome Scale Genome Assembly and Transcriptome Profiling of Nannochloropsis gaditana in Nitrogen Depletion.</title>
        <authorList>
            <person name="Corteggiani Carpinelli E."/>
            <person name="Telatin A."/>
            <person name="Vitulo N."/>
            <person name="Forcato C."/>
            <person name="D'Angelo M."/>
            <person name="Schiavon R."/>
            <person name="Vezzi A."/>
            <person name="Giacometti G.M."/>
            <person name="Morosinotto T."/>
            <person name="Valle G."/>
        </authorList>
    </citation>
    <scope>NUCLEOTIDE SEQUENCE [LARGE SCALE GENOMIC DNA]</scope>
    <source>
        <strain evidence="4 5">B-31</strain>
    </source>
</reference>
<dbReference type="OrthoDB" id="70588at2759"/>
<feature type="region of interest" description="Disordered" evidence="2">
    <location>
        <begin position="1"/>
        <end position="27"/>
    </location>
</feature>
<comment type="similarity">
    <text evidence="1">Belongs to the phosducin family.</text>
</comment>
<dbReference type="PANTHER" id="PTHR46052:SF1">
    <property type="entry name" value="PHOSDUCIN-LIKE PROTEIN"/>
    <property type="match status" value="1"/>
</dbReference>
<evidence type="ECO:0000313" key="5">
    <source>
        <dbReference type="Proteomes" id="UP000019335"/>
    </source>
</evidence>
<dbReference type="PANTHER" id="PTHR46052">
    <property type="entry name" value="PHOSDUCIN-LIKE PROTEIN"/>
    <property type="match status" value="1"/>
</dbReference>
<evidence type="ECO:0000259" key="3">
    <source>
        <dbReference type="Pfam" id="PF02114"/>
    </source>
</evidence>
<accession>W7T5G8</accession>
<feature type="compositionally biased region" description="Basic and acidic residues" evidence="2">
    <location>
        <begin position="8"/>
        <end position="25"/>
    </location>
</feature>
<dbReference type="InterPro" id="IPR051499">
    <property type="entry name" value="Phosducin-like_reg"/>
</dbReference>
<dbReference type="EMBL" id="AZIL01002362">
    <property type="protein sequence ID" value="EWM21782.1"/>
    <property type="molecule type" value="Genomic_DNA"/>
</dbReference>
<dbReference type="InterPro" id="IPR024253">
    <property type="entry name" value="Phosducin_thioredoxin-like_dom"/>
</dbReference>
<organism evidence="4 5">
    <name type="scientific">Nannochloropsis gaditana</name>
    <dbReference type="NCBI Taxonomy" id="72520"/>
    <lineage>
        <taxon>Eukaryota</taxon>
        <taxon>Sar</taxon>
        <taxon>Stramenopiles</taxon>
        <taxon>Ochrophyta</taxon>
        <taxon>Eustigmatophyceae</taxon>
        <taxon>Eustigmatales</taxon>
        <taxon>Monodopsidaceae</taxon>
        <taxon>Nannochloropsis</taxon>
    </lineage>
</organism>
<dbReference type="InterPro" id="IPR036249">
    <property type="entry name" value="Thioredoxin-like_sf"/>
</dbReference>
<evidence type="ECO:0000256" key="1">
    <source>
        <dbReference type="ARBA" id="ARBA00009686"/>
    </source>
</evidence>
<evidence type="ECO:0000256" key="2">
    <source>
        <dbReference type="SAM" id="MobiDB-lite"/>
    </source>
</evidence>